<dbReference type="InterPro" id="IPR012337">
    <property type="entry name" value="RNaseH-like_sf"/>
</dbReference>
<keyword evidence="2" id="KW-0808">Transferase</keyword>
<keyword evidence="2" id="KW-0695">RNA-directed DNA polymerase</keyword>
<dbReference type="Gene3D" id="3.30.420.10">
    <property type="entry name" value="Ribonuclease H-like superfamily/Ribonuclease H"/>
    <property type="match status" value="1"/>
</dbReference>
<dbReference type="Proteomes" id="UP001151760">
    <property type="component" value="Unassembled WGS sequence"/>
</dbReference>
<dbReference type="SUPFAM" id="SSF53098">
    <property type="entry name" value="Ribonuclease H-like"/>
    <property type="match status" value="1"/>
</dbReference>
<evidence type="ECO:0000313" key="3">
    <source>
        <dbReference type="Proteomes" id="UP001151760"/>
    </source>
</evidence>
<evidence type="ECO:0000259" key="1">
    <source>
        <dbReference type="PROSITE" id="PS50994"/>
    </source>
</evidence>
<dbReference type="InterPro" id="IPR036397">
    <property type="entry name" value="RNaseH_sf"/>
</dbReference>
<name>A0ABQ5E808_9ASTR</name>
<reference evidence="2" key="2">
    <citation type="submission" date="2022-01" db="EMBL/GenBank/DDBJ databases">
        <authorList>
            <person name="Yamashiro T."/>
            <person name="Shiraishi A."/>
            <person name="Satake H."/>
            <person name="Nakayama K."/>
        </authorList>
    </citation>
    <scope>NUCLEOTIDE SEQUENCE</scope>
</reference>
<gene>
    <name evidence="2" type="ORF">Tco_0955701</name>
</gene>
<protein>
    <submittedName>
        <fullName evidence="2">Reverse transcriptase domain-containing protein</fullName>
    </submittedName>
</protein>
<comment type="caution">
    <text evidence="2">The sequence shown here is derived from an EMBL/GenBank/DDBJ whole genome shotgun (WGS) entry which is preliminary data.</text>
</comment>
<dbReference type="EMBL" id="BQNB010016030">
    <property type="protein sequence ID" value="GJT46986.1"/>
    <property type="molecule type" value="Genomic_DNA"/>
</dbReference>
<proteinExistence type="predicted"/>
<keyword evidence="2" id="KW-0548">Nucleotidyltransferase</keyword>
<evidence type="ECO:0000313" key="2">
    <source>
        <dbReference type="EMBL" id="GJT46986.1"/>
    </source>
</evidence>
<dbReference type="InterPro" id="IPR052160">
    <property type="entry name" value="Gypsy_RT_Integrase-like"/>
</dbReference>
<dbReference type="InterPro" id="IPR001584">
    <property type="entry name" value="Integrase_cat-core"/>
</dbReference>
<accession>A0ABQ5E808</accession>
<organism evidence="2 3">
    <name type="scientific">Tanacetum coccineum</name>
    <dbReference type="NCBI Taxonomy" id="301880"/>
    <lineage>
        <taxon>Eukaryota</taxon>
        <taxon>Viridiplantae</taxon>
        <taxon>Streptophyta</taxon>
        <taxon>Embryophyta</taxon>
        <taxon>Tracheophyta</taxon>
        <taxon>Spermatophyta</taxon>
        <taxon>Magnoliopsida</taxon>
        <taxon>eudicotyledons</taxon>
        <taxon>Gunneridae</taxon>
        <taxon>Pentapetalae</taxon>
        <taxon>asterids</taxon>
        <taxon>campanulids</taxon>
        <taxon>Asterales</taxon>
        <taxon>Asteraceae</taxon>
        <taxon>Asteroideae</taxon>
        <taxon>Anthemideae</taxon>
        <taxon>Anthemidinae</taxon>
        <taxon>Tanacetum</taxon>
    </lineage>
</organism>
<sequence>MPSQDNLAISQENPLGMPTKVAYFRGVWVRSAQDIYTEDMKGDDPQFEMIEDAGEYKTIYGYPPHMATSRILALRLQPHHPDNLATASDLTQNKTDMKSLIMEYLVKISKKARILELKRRHLKITVLTTNTPYPSRKIRRICACTSQKTTKKTRSIRHVFNKKITLRVGDDQVIFDMDQSIKKSPAEDDECYGVDDLDDAINTEAQELLVNDTSDSFLLKGLEKLIDQLDLERAENLAADRLSRLETPDLGTFTEKEIADKFPDEHLMILKTKLNEDEPWYADYMKSMKSWHIVILDQLGVIIVHQLLERKSINLDSFGLESLKDAKDYVMRCDACQGSGNISSRSEMPQNNIQVCDVFDIWGLDFMGPFPKSKGNKYILVAVDYVSKWVEAQALPTNDARVVIKFLRKLFVRFGVPKALITAAKNRFIELNELMELRDGAYENTQIYKERTKRWHDFRLRGDKNFNEGDKDLAAKKSTKLVKYQSFGILCRIFITDSLRWVPTGKIFTSSITTVDSKPPHGSNTDITNLHECIQTLDSSAGTSINVQEEQNLDLSAGTLFNLKKEIIKTWIKDNVISGRPRLHGATLIQEISARPKS</sequence>
<dbReference type="PANTHER" id="PTHR47266">
    <property type="entry name" value="ENDONUCLEASE-RELATED"/>
    <property type="match status" value="1"/>
</dbReference>
<feature type="domain" description="Integrase catalytic" evidence="1">
    <location>
        <begin position="345"/>
        <end position="437"/>
    </location>
</feature>
<dbReference type="GO" id="GO:0003964">
    <property type="term" value="F:RNA-directed DNA polymerase activity"/>
    <property type="evidence" value="ECO:0007669"/>
    <property type="project" value="UniProtKB-KW"/>
</dbReference>
<reference evidence="2" key="1">
    <citation type="journal article" date="2022" name="Int. J. Mol. Sci.">
        <title>Draft Genome of Tanacetum Coccineum: Genomic Comparison of Closely Related Tanacetum-Family Plants.</title>
        <authorList>
            <person name="Yamashiro T."/>
            <person name="Shiraishi A."/>
            <person name="Nakayama K."/>
            <person name="Satake H."/>
        </authorList>
    </citation>
    <scope>NUCLEOTIDE SEQUENCE</scope>
</reference>
<dbReference type="PROSITE" id="PS50994">
    <property type="entry name" value="INTEGRASE"/>
    <property type="match status" value="1"/>
</dbReference>
<keyword evidence="3" id="KW-1185">Reference proteome</keyword>